<name>A0ABT9CXV2_9PSED</name>
<proteinExistence type="predicted"/>
<organism evidence="2 3">
    <name type="scientific">Pseudomonas serbiensis</name>
    <dbReference type="NCBI Taxonomy" id="3064350"/>
    <lineage>
        <taxon>Bacteria</taxon>
        <taxon>Pseudomonadati</taxon>
        <taxon>Pseudomonadota</taxon>
        <taxon>Gammaproteobacteria</taxon>
        <taxon>Pseudomonadales</taxon>
        <taxon>Pseudomonadaceae</taxon>
        <taxon>Pseudomonas</taxon>
    </lineage>
</organism>
<dbReference type="EMBL" id="JAUQOO010000029">
    <property type="protein sequence ID" value="MDO7930064.1"/>
    <property type="molecule type" value="Genomic_DNA"/>
</dbReference>
<evidence type="ECO:0000259" key="1">
    <source>
        <dbReference type="Pfam" id="PF08937"/>
    </source>
</evidence>
<dbReference type="InterPro" id="IPR015032">
    <property type="entry name" value="ThsB__TIR-like_domain"/>
</dbReference>
<dbReference type="Proteomes" id="UP001223016">
    <property type="component" value="Unassembled WGS sequence"/>
</dbReference>
<dbReference type="Gene3D" id="3.40.50.11200">
    <property type="match status" value="1"/>
</dbReference>
<dbReference type="RefSeq" id="WP_236124288.1">
    <property type="nucleotide sequence ID" value="NZ_JAUQOO010000029.1"/>
</dbReference>
<evidence type="ECO:0000313" key="2">
    <source>
        <dbReference type="EMBL" id="MDO7930064.1"/>
    </source>
</evidence>
<evidence type="ECO:0000313" key="3">
    <source>
        <dbReference type="Proteomes" id="UP001223016"/>
    </source>
</evidence>
<gene>
    <name evidence="2" type="ORF">Q6A51_25115</name>
</gene>
<comment type="caution">
    <text evidence="2">The sequence shown here is derived from an EMBL/GenBank/DDBJ whole genome shotgun (WGS) entry which is preliminary data.</text>
</comment>
<accession>A0ABT9CXV2</accession>
<protein>
    <submittedName>
        <fullName evidence="2">TIR domain-containing protein</fullName>
    </submittedName>
</protein>
<feature type="domain" description="Thoeris protein ThsB TIR-like" evidence="1">
    <location>
        <begin position="5"/>
        <end position="100"/>
    </location>
</feature>
<sequence>MAFASENIHLYRMMEAWRDNENIDFDFYDAHDLFISKDTSKPETIKKNLRERMKNAKQIVLIGSKDAKKKGGDGESFLAYEIDLIIELNLPVVVANSDGDRTVDKNFIPKPLLDNEYYTISVSFQPAIIKFALDNYPSDFKKGERKGPHNYTSKIYSDLDL</sequence>
<keyword evidence="3" id="KW-1185">Reference proteome</keyword>
<dbReference type="Pfam" id="PF08937">
    <property type="entry name" value="ThsB_TIR"/>
    <property type="match status" value="1"/>
</dbReference>
<reference evidence="2 3" key="1">
    <citation type="submission" date="2023-07" db="EMBL/GenBank/DDBJ databases">
        <title>Identification of four novel Pseudomonas species associated with bacterial leaf spot of cucurbits.</title>
        <authorList>
            <person name="Fullem K.R."/>
        </authorList>
    </citation>
    <scope>NUCLEOTIDE SEQUENCE [LARGE SCALE GENOMIC DNA]</scope>
    <source>
        <strain evidence="2 3">KFB 138</strain>
    </source>
</reference>